<comment type="similarity">
    <text evidence="2">Belongs to the bacterial solute-binding protein 8 family.</text>
</comment>
<evidence type="ECO:0000256" key="3">
    <source>
        <dbReference type="ARBA" id="ARBA00022448"/>
    </source>
</evidence>
<keyword evidence="7" id="KW-1185">Reference proteome</keyword>
<name>A0A853BHB0_9ACTN</name>
<organism evidence="6 7">
    <name type="scientific">Streptomonospora nanhaiensis</name>
    <dbReference type="NCBI Taxonomy" id="1323731"/>
    <lineage>
        <taxon>Bacteria</taxon>
        <taxon>Bacillati</taxon>
        <taxon>Actinomycetota</taxon>
        <taxon>Actinomycetes</taxon>
        <taxon>Streptosporangiales</taxon>
        <taxon>Nocardiopsidaceae</taxon>
        <taxon>Streptomonospora</taxon>
    </lineage>
</organism>
<evidence type="ECO:0000256" key="1">
    <source>
        <dbReference type="ARBA" id="ARBA00004196"/>
    </source>
</evidence>
<gene>
    <name evidence="6" type="ORF">HNR12_000203</name>
</gene>
<dbReference type="Pfam" id="PF01497">
    <property type="entry name" value="Peripla_BP_2"/>
    <property type="match status" value="1"/>
</dbReference>
<dbReference type="Proteomes" id="UP000575985">
    <property type="component" value="Unassembled WGS sequence"/>
</dbReference>
<dbReference type="EMBL" id="JACCFO010000001">
    <property type="protein sequence ID" value="NYI93926.1"/>
    <property type="molecule type" value="Genomic_DNA"/>
</dbReference>
<accession>A0A853BHB0</accession>
<keyword evidence="4" id="KW-0732">Signal</keyword>
<comment type="subcellular location">
    <subcellularLocation>
        <location evidence="1">Cell envelope</location>
    </subcellularLocation>
</comment>
<proteinExistence type="inferred from homology"/>
<evidence type="ECO:0000313" key="6">
    <source>
        <dbReference type="EMBL" id="NYI93926.1"/>
    </source>
</evidence>
<evidence type="ECO:0000256" key="2">
    <source>
        <dbReference type="ARBA" id="ARBA00008814"/>
    </source>
</evidence>
<evidence type="ECO:0000259" key="5">
    <source>
        <dbReference type="PROSITE" id="PS50983"/>
    </source>
</evidence>
<dbReference type="GO" id="GO:0030288">
    <property type="term" value="C:outer membrane-bounded periplasmic space"/>
    <property type="evidence" value="ECO:0007669"/>
    <property type="project" value="TreeGrafter"/>
</dbReference>
<evidence type="ECO:0000313" key="7">
    <source>
        <dbReference type="Proteomes" id="UP000575985"/>
    </source>
</evidence>
<dbReference type="Gene3D" id="3.40.50.1980">
    <property type="entry name" value="Nitrogenase molybdenum iron protein domain"/>
    <property type="match status" value="2"/>
</dbReference>
<dbReference type="InterPro" id="IPR002491">
    <property type="entry name" value="ABC_transptr_periplasmic_BD"/>
</dbReference>
<dbReference type="GO" id="GO:1901678">
    <property type="term" value="P:iron coordination entity transport"/>
    <property type="evidence" value="ECO:0007669"/>
    <property type="project" value="UniProtKB-ARBA"/>
</dbReference>
<reference evidence="6 7" key="1">
    <citation type="submission" date="2020-07" db="EMBL/GenBank/DDBJ databases">
        <title>Sequencing the genomes of 1000 actinobacteria strains.</title>
        <authorList>
            <person name="Klenk H.-P."/>
        </authorList>
    </citation>
    <scope>NUCLEOTIDE SEQUENCE [LARGE SCALE GENOMIC DNA]</scope>
    <source>
        <strain evidence="6 7">DSM 45927</strain>
    </source>
</reference>
<dbReference type="PROSITE" id="PS50983">
    <property type="entry name" value="FE_B12_PBP"/>
    <property type="match status" value="1"/>
</dbReference>
<protein>
    <submittedName>
        <fullName evidence="6">Iron complex transport system substrate-binding protein</fullName>
    </submittedName>
</protein>
<comment type="caution">
    <text evidence="6">The sequence shown here is derived from an EMBL/GenBank/DDBJ whole genome shotgun (WGS) entry which is preliminary data.</text>
</comment>
<dbReference type="PANTHER" id="PTHR30532">
    <property type="entry name" value="IRON III DICITRATE-BINDING PERIPLASMIC PROTEIN"/>
    <property type="match status" value="1"/>
</dbReference>
<sequence length="311" mass="32939">MIRIRCGAPARRAGAAAALAASGDEDVPVREVGSGHTDARVEIPEDPRRVVATGWAVTALISVEGSGLVGVSSGTQDTGMTPGEPARARDLPQVGADLVISAERVAEPEPHLIVSGLPAAVDFDHSALERVAPVAVAAMNTWAEWKDMSERVADAAGAGAAHGELVQKYEARAGEIRDAYADVLEDTEFAAVDAYGDGAWTLEHRDAHGTTVPADAGFRFSARAADGAFSESLPYERLDRLNDYDAVLTRAEPDGTPTEAARQVMDQGPWADLEPVRADRVYAVPQLGAMSYTTGLALFDELEDRVLHDLE</sequence>
<dbReference type="AlphaFoldDB" id="A0A853BHB0"/>
<dbReference type="PANTHER" id="PTHR30532:SF1">
    <property type="entry name" value="IRON(3+)-HYDROXAMATE-BINDING PROTEIN FHUD"/>
    <property type="match status" value="1"/>
</dbReference>
<dbReference type="RefSeq" id="WP_179765681.1">
    <property type="nucleotide sequence ID" value="NZ_JACCFO010000001.1"/>
</dbReference>
<feature type="domain" description="Fe/B12 periplasmic-binding" evidence="5">
    <location>
        <begin position="49"/>
        <end position="311"/>
    </location>
</feature>
<dbReference type="InterPro" id="IPR051313">
    <property type="entry name" value="Bact_iron-sidero_bind"/>
</dbReference>
<evidence type="ECO:0000256" key="4">
    <source>
        <dbReference type="ARBA" id="ARBA00022729"/>
    </source>
</evidence>
<dbReference type="SUPFAM" id="SSF53807">
    <property type="entry name" value="Helical backbone' metal receptor"/>
    <property type="match status" value="1"/>
</dbReference>
<keyword evidence="3" id="KW-0813">Transport</keyword>